<organism evidence="3 4">
    <name type="scientific">Hymenobacter bucti</name>
    <dbReference type="NCBI Taxonomy" id="1844114"/>
    <lineage>
        <taxon>Bacteria</taxon>
        <taxon>Pseudomonadati</taxon>
        <taxon>Bacteroidota</taxon>
        <taxon>Cytophagia</taxon>
        <taxon>Cytophagales</taxon>
        <taxon>Hymenobacteraceae</taxon>
        <taxon>Hymenobacter</taxon>
    </lineage>
</organism>
<dbReference type="SUPFAM" id="SSF53756">
    <property type="entry name" value="UDP-Glycosyltransferase/glycogen phosphorylase"/>
    <property type="match status" value="1"/>
</dbReference>
<name>A0ABW4QNV3_9BACT</name>
<accession>A0ABW4QNV3</accession>
<dbReference type="Gene3D" id="3.40.50.2000">
    <property type="entry name" value="Glycogen Phosphorylase B"/>
    <property type="match status" value="2"/>
</dbReference>
<gene>
    <name evidence="3" type="ORF">ACFSDX_02130</name>
</gene>
<evidence type="ECO:0000313" key="4">
    <source>
        <dbReference type="Proteomes" id="UP001597197"/>
    </source>
</evidence>
<dbReference type="GO" id="GO:0016757">
    <property type="term" value="F:glycosyltransferase activity"/>
    <property type="evidence" value="ECO:0007669"/>
    <property type="project" value="UniProtKB-KW"/>
</dbReference>
<proteinExistence type="predicted"/>
<dbReference type="InterPro" id="IPR050194">
    <property type="entry name" value="Glycosyltransferase_grp1"/>
</dbReference>
<dbReference type="Pfam" id="PF13579">
    <property type="entry name" value="Glyco_trans_4_4"/>
    <property type="match status" value="1"/>
</dbReference>
<protein>
    <submittedName>
        <fullName evidence="3">Glycosyltransferase</fullName>
        <ecNumber evidence="3">2.4.-.-</ecNumber>
    </submittedName>
</protein>
<keyword evidence="3" id="KW-0808">Transferase</keyword>
<dbReference type="InterPro" id="IPR001296">
    <property type="entry name" value="Glyco_trans_1"/>
</dbReference>
<reference evidence="4" key="1">
    <citation type="journal article" date="2019" name="Int. J. Syst. Evol. Microbiol.">
        <title>The Global Catalogue of Microorganisms (GCM) 10K type strain sequencing project: providing services to taxonomists for standard genome sequencing and annotation.</title>
        <authorList>
            <consortium name="The Broad Institute Genomics Platform"/>
            <consortium name="The Broad Institute Genome Sequencing Center for Infectious Disease"/>
            <person name="Wu L."/>
            <person name="Ma J."/>
        </authorList>
    </citation>
    <scope>NUCLEOTIDE SEQUENCE [LARGE SCALE GENOMIC DNA]</scope>
    <source>
        <strain evidence="4">CGMCC 1.15795</strain>
    </source>
</reference>
<feature type="domain" description="Glycosyltransferase subfamily 4-like N-terminal" evidence="2">
    <location>
        <begin position="15"/>
        <end position="186"/>
    </location>
</feature>
<dbReference type="RefSeq" id="WP_382311551.1">
    <property type="nucleotide sequence ID" value="NZ_JBHUFD010000001.1"/>
</dbReference>
<keyword evidence="3" id="KW-0328">Glycosyltransferase</keyword>
<dbReference type="EC" id="2.4.-.-" evidence="3"/>
<dbReference type="PANTHER" id="PTHR45947">
    <property type="entry name" value="SULFOQUINOVOSYL TRANSFERASE SQD2"/>
    <property type="match status" value="1"/>
</dbReference>
<comment type="caution">
    <text evidence="3">The sequence shown here is derived from an EMBL/GenBank/DDBJ whole genome shotgun (WGS) entry which is preliminary data.</text>
</comment>
<feature type="domain" description="Glycosyl transferase family 1" evidence="1">
    <location>
        <begin position="210"/>
        <end position="364"/>
    </location>
</feature>
<dbReference type="PANTHER" id="PTHR45947:SF3">
    <property type="entry name" value="SULFOQUINOVOSYL TRANSFERASE SQD2"/>
    <property type="match status" value="1"/>
</dbReference>
<evidence type="ECO:0000259" key="2">
    <source>
        <dbReference type="Pfam" id="PF13579"/>
    </source>
</evidence>
<sequence length="415" mass="45166">MRILHIVPQMNPSTGGVCQAVRTIIAGLAELEVQNEVVSLDAADAPFLADDNFPVHALGVGKGPWAYNAELLPWLVANMPRFEAVVVHGLWLYYSYAARQALRRVRAAGTAPRLYIMPHGMLDPYFQRAPGRRLKAIRNTLYWMLLEQQLIAEADAILFTCEEERLLAQQPFQPYRPKRTIVVGLGVEEPPAYQPAMQQALLALCPELRGQPYMLFLSRIHEKKGVDLLLEAYASVAAAGPLAEPRQAAALTRSVGADTSVAAPQLPKLVVAGPGLDTAYGQRMQELVANSAVLQKAVLFPGMLTGDAKWGAFYGCECSVLPSHQENFGIAVVEALACGKPVLISNQVNIWREIEGAGGGIVAPDTLPGVQKLLGHWQQAAAAEKARLQKRARVTFEQEFAVGPAAQRFLQAVQP</sequence>
<dbReference type="Proteomes" id="UP001597197">
    <property type="component" value="Unassembled WGS sequence"/>
</dbReference>
<keyword evidence="4" id="KW-1185">Reference proteome</keyword>
<dbReference type="Pfam" id="PF00534">
    <property type="entry name" value="Glycos_transf_1"/>
    <property type="match status" value="1"/>
</dbReference>
<evidence type="ECO:0000259" key="1">
    <source>
        <dbReference type="Pfam" id="PF00534"/>
    </source>
</evidence>
<dbReference type="EMBL" id="JBHUFD010000001">
    <property type="protein sequence ID" value="MFD1871207.1"/>
    <property type="molecule type" value="Genomic_DNA"/>
</dbReference>
<dbReference type="InterPro" id="IPR028098">
    <property type="entry name" value="Glyco_trans_4-like_N"/>
</dbReference>
<evidence type="ECO:0000313" key="3">
    <source>
        <dbReference type="EMBL" id="MFD1871207.1"/>
    </source>
</evidence>